<reference evidence="6 7" key="1">
    <citation type="journal article" date="2017" name="Nat. Ecol. Evol.">
        <title>Scallop genome provides insights into evolution of bilaterian karyotype and development.</title>
        <authorList>
            <person name="Wang S."/>
            <person name="Zhang J."/>
            <person name="Jiao W."/>
            <person name="Li J."/>
            <person name="Xun X."/>
            <person name="Sun Y."/>
            <person name="Guo X."/>
            <person name="Huan P."/>
            <person name="Dong B."/>
            <person name="Zhang L."/>
            <person name="Hu X."/>
            <person name="Sun X."/>
            <person name="Wang J."/>
            <person name="Zhao C."/>
            <person name="Wang Y."/>
            <person name="Wang D."/>
            <person name="Huang X."/>
            <person name="Wang R."/>
            <person name="Lv J."/>
            <person name="Li Y."/>
            <person name="Zhang Z."/>
            <person name="Liu B."/>
            <person name="Lu W."/>
            <person name="Hui Y."/>
            <person name="Liang J."/>
            <person name="Zhou Z."/>
            <person name="Hou R."/>
            <person name="Li X."/>
            <person name="Liu Y."/>
            <person name="Li H."/>
            <person name="Ning X."/>
            <person name="Lin Y."/>
            <person name="Zhao L."/>
            <person name="Xing Q."/>
            <person name="Dou J."/>
            <person name="Li Y."/>
            <person name="Mao J."/>
            <person name="Guo H."/>
            <person name="Dou H."/>
            <person name="Li T."/>
            <person name="Mu C."/>
            <person name="Jiang W."/>
            <person name="Fu Q."/>
            <person name="Fu X."/>
            <person name="Miao Y."/>
            <person name="Liu J."/>
            <person name="Yu Q."/>
            <person name="Li R."/>
            <person name="Liao H."/>
            <person name="Li X."/>
            <person name="Kong Y."/>
            <person name="Jiang Z."/>
            <person name="Chourrout D."/>
            <person name="Li R."/>
            <person name="Bao Z."/>
        </authorList>
    </citation>
    <scope>NUCLEOTIDE SEQUENCE [LARGE SCALE GENOMIC DNA]</scope>
    <source>
        <strain evidence="6 7">PY_sf001</strain>
    </source>
</reference>
<feature type="domain" description="Acyl-CoA oxidase C-alpha1" evidence="5">
    <location>
        <begin position="108"/>
        <end position="200"/>
    </location>
</feature>
<dbReference type="InterPro" id="IPR009100">
    <property type="entry name" value="AcylCoA_DH/oxidase_NM_dom_sf"/>
</dbReference>
<dbReference type="GO" id="GO:0005777">
    <property type="term" value="C:peroxisome"/>
    <property type="evidence" value="ECO:0007669"/>
    <property type="project" value="InterPro"/>
</dbReference>
<dbReference type="AlphaFoldDB" id="A0A210QKB6"/>
<organism evidence="6 7">
    <name type="scientific">Mizuhopecten yessoensis</name>
    <name type="common">Japanese scallop</name>
    <name type="synonym">Patinopecten yessoensis</name>
    <dbReference type="NCBI Taxonomy" id="6573"/>
    <lineage>
        <taxon>Eukaryota</taxon>
        <taxon>Metazoa</taxon>
        <taxon>Spiralia</taxon>
        <taxon>Lophotrochozoa</taxon>
        <taxon>Mollusca</taxon>
        <taxon>Bivalvia</taxon>
        <taxon>Autobranchia</taxon>
        <taxon>Pteriomorphia</taxon>
        <taxon>Pectinida</taxon>
        <taxon>Pectinoidea</taxon>
        <taxon>Pectinidae</taxon>
        <taxon>Mizuhopecten</taxon>
    </lineage>
</organism>
<name>A0A210QKB6_MIZYE</name>
<comment type="cofactor">
    <cofactor evidence="1">
        <name>FAD</name>
        <dbReference type="ChEBI" id="CHEBI:57692"/>
    </cofactor>
</comment>
<dbReference type="Proteomes" id="UP000242188">
    <property type="component" value="Unassembled WGS sequence"/>
</dbReference>
<evidence type="ECO:0000256" key="2">
    <source>
        <dbReference type="ARBA" id="ARBA00004846"/>
    </source>
</evidence>
<dbReference type="GO" id="GO:0033540">
    <property type="term" value="P:fatty acid beta-oxidation using acyl-CoA oxidase"/>
    <property type="evidence" value="ECO:0007669"/>
    <property type="project" value="TreeGrafter"/>
</dbReference>
<gene>
    <name evidence="6" type="ORF">KP79_PYT24020</name>
</gene>
<evidence type="ECO:0000313" key="6">
    <source>
        <dbReference type="EMBL" id="OWF49183.1"/>
    </source>
</evidence>
<dbReference type="PANTHER" id="PTHR10909">
    <property type="entry name" value="ELECTRON TRANSPORT OXIDOREDUCTASE"/>
    <property type="match status" value="1"/>
</dbReference>
<evidence type="ECO:0000256" key="1">
    <source>
        <dbReference type="ARBA" id="ARBA00001974"/>
    </source>
</evidence>
<dbReference type="InterPro" id="IPR046373">
    <property type="entry name" value="Acyl-CoA_Oxase/DH_mid-dom_sf"/>
</dbReference>
<dbReference type="SUPFAM" id="SSF56645">
    <property type="entry name" value="Acyl-CoA dehydrogenase NM domain-like"/>
    <property type="match status" value="1"/>
</dbReference>
<dbReference type="Pfam" id="PF22924">
    <property type="entry name" value="ACOX_C_alpha1"/>
    <property type="match status" value="1"/>
</dbReference>
<dbReference type="InterPro" id="IPR012258">
    <property type="entry name" value="Acyl-CoA_oxidase"/>
</dbReference>
<comment type="pathway">
    <text evidence="2">Lipid metabolism; peroxisomal fatty acid beta-oxidation.</text>
</comment>
<evidence type="ECO:0000259" key="5">
    <source>
        <dbReference type="Pfam" id="PF22924"/>
    </source>
</evidence>
<keyword evidence="7" id="KW-1185">Reference proteome</keyword>
<dbReference type="InterPro" id="IPR036250">
    <property type="entry name" value="AcylCo_DH-like_C"/>
</dbReference>
<evidence type="ECO:0000313" key="7">
    <source>
        <dbReference type="Proteomes" id="UP000242188"/>
    </source>
</evidence>
<dbReference type="Gene3D" id="2.40.110.10">
    <property type="entry name" value="Butyryl-CoA Dehydrogenase, subunit A, domain 2"/>
    <property type="match status" value="1"/>
</dbReference>
<keyword evidence="3" id="KW-0285">Flavoprotein</keyword>
<dbReference type="GO" id="GO:0005504">
    <property type="term" value="F:fatty acid binding"/>
    <property type="evidence" value="ECO:0007669"/>
    <property type="project" value="TreeGrafter"/>
</dbReference>
<evidence type="ECO:0000256" key="4">
    <source>
        <dbReference type="ARBA" id="ARBA00022827"/>
    </source>
</evidence>
<sequence>MGQLLYDYVVIGETANYCILIAQLYYQGKCHGVHMFLLWLLHTFPRMLNYYYLCSGVDLGDIGPKFGANGSDYGYLRLNNLWIPRDHMLMKYSKDGTYIKPASDKLVYGSMVMSRATIVSDVSRALAKACIIAVRHSAVRRQTEVLPGGPEAQILDYQTQQNKLFPLIATACAFHFSGQAVQTSFLKISKEIDDGNIQQMPVAHSIPYRGATTTRRF</sequence>
<dbReference type="SUPFAM" id="SSF47203">
    <property type="entry name" value="Acyl-CoA dehydrogenase C-terminal domain-like"/>
    <property type="match status" value="1"/>
</dbReference>
<dbReference type="GO" id="GO:0003997">
    <property type="term" value="F:acyl-CoA oxidase activity"/>
    <property type="evidence" value="ECO:0007669"/>
    <property type="project" value="InterPro"/>
</dbReference>
<dbReference type="InterPro" id="IPR055060">
    <property type="entry name" value="ACOX_C_alpha1"/>
</dbReference>
<dbReference type="PANTHER" id="PTHR10909:SF250">
    <property type="entry name" value="PEROXISOMAL ACYL-COENZYME A OXIDASE 1"/>
    <property type="match status" value="1"/>
</dbReference>
<accession>A0A210QKB6</accession>
<dbReference type="GO" id="GO:0071949">
    <property type="term" value="F:FAD binding"/>
    <property type="evidence" value="ECO:0007669"/>
    <property type="project" value="InterPro"/>
</dbReference>
<dbReference type="OrthoDB" id="538336at2759"/>
<dbReference type="EMBL" id="NEDP02003223">
    <property type="protein sequence ID" value="OWF49183.1"/>
    <property type="molecule type" value="Genomic_DNA"/>
</dbReference>
<comment type="caution">
    <text evidence="6">The sequence shown here is derived from an EMBL/GenBank/DDBJ whole genome shotgun (WGS) entry which is preliminary data.</text>
</comment>
<protein>
    <submittedName>
        <fullName evidence="6">Peroxisomal acyl-coenzyme A oxidase 1</fullName>
    </submittedName>
</protein>
<dbReference type="GO" id="GO:0055088">
    <property type="term" value="P:lipid homeostasis"/>
    <property type="evidence" value="ECO:0007669"/>
    <property type="project" value="TreeGrafter"/>
</dbReference>
<proteinExistence type="predicted"/>
<dbReference type="STRING" id="6573.A0A210QKB6"/>
<dbReference type="Gene3D" id="1.20.140.10">
    <property type="entry name" value="Butyryl-CoA Dehydrogenase, subunit A, domain 3"/>
    <property type="match status" value="1"/>
</dbReference>
<evidence type="ECO:0000256" key="3">
    <source>
        <dbReference type="ARBA" id="ARBA00022630"/>
    </source>
</evidence>
<keyword evidence="4" id="KW-0274">FAD</keyword>
<dbReference type="GO" id="GO:0000038">
    <property type="term" value="P:very long-chain fatty acid metabolic process"/>
    <property type="evidence" value="ECO:0007669"/>
    <property type="project" value="TreeGrafter"/>
</dbReference>